<evidence type="ECO:0000256" key="1">
    <source>
        <dbReference type="SAM" id="MobiDB-lite"/>
    </source>
</evidence>
<reference evidence="2" key="1">
    <citation type="journal article" date="2023" name="Mol. Ecol. Resour.">
        <title>Chromosome-level genome assembly of a triploid poplar Populus alba 'Berolinensis'.</title>
        <authorList>
            <person name="Chen S."/>
            <person name="Yu Y."/>
            <person name="Wang X."/>
            <person name="Wang S."/>
            <person name="Zhang T."/>
            <person name="Zhou Y."/>
            <person name="He R."/>
            <person name="Meng N."/>
            <person name="Wang Y."/>
            <person name="Liu W."/>
            <person name="Liu Z."/>
            <person name="Liu J."/>
            <person name="Guo Q."/>
            <person name="Huang H."/>
            <person name="Sederoff R.R."/>
            <person name="Wang G."/>
            <person name="Qu G."/>
            <person name="Chen S."/>
        </authorList>
    </citation>
    <scope>NUCLEOTIDE SEQUENCE</scope>
    <source>
        <strain evidence="2">SC-2020</strain>
    </source>
</reference>
<evidence type="ECO:0000313" key="3">
    <source>
        <dbReference type="Proteomes" id="UP001164929"/>
    </source>
</evidence>
<comment type="caution">
    <text evidence="2">The sequence shown here is derived from an EMBL/GenBank/DDBJ whole genome shotgun (WGS) entry which is preliminary data.</text>
</comment>
<proteinExistence type="predicted"/>
<feature type="compositionally biased region" description="Basic and acidic residues" evidence="1">
    <location>
        <begin position="48"/>
        <end position="62"/>
    </location>
</feature>
<dbReference type="EMBL" id="JAQIZT010000011">
    <property type="protein sequence ID" value="KAJ6980041.1"/>
    <property type="molecule type" value="Genomic_DNA"/>
</dbReference>
<keyword evidence="3" id="KW-1185">Reference proteome</keyword>
<sequence>MKEASLQGYIIGKLCVFMTKSNLTLYDCQKTAPLLRHLASPNPSQLPHDQKIVPGEVKDSSAKTKGSNGVLLFLTKLTFGQQHPPVLLVLASAPQDKYPSPPTMPDANLAKLSLILTRFSGTILST</sequence>
<organism evidence="2 3">
    <name type="scientific">Populus alba x Populus x berolinensis</name>
    <dbReference type="NCBI Taxonomy" id="444605"/>
    <lineage>
        <taxon>Eukaryota</taxon>
        <taxon>Viridiplantae</taxon>
        <taxon>Streptophyta</taxon>
        <taxon>Embryophyta</taxon>
        <taxon>Tracheophyta</taxon>
        <taxon>Spermatophyta</taxon>
        <taxon>Magnoliopsida</taxon>
        <taxon>eudicotyledons</taxon>
        <taxon>Gunneridae</taxon>
        <taxon>Pentapetalae</taxon>
        <taxon>rosids</taxon>
        <taxon>fabids</taxon>
        <taxon>Malpighiales</taxon>
        <taxon>Salicaceae</taxon>
        <taxon>Saliceae</taxon>
        <taxon>Populus</taxon>
    </lineage>
</organism>
<feature type="region of interest" description="Disordered" evidence="1">
    <location>
        <begin position="39"/>
        <end position="63"/>
    </location>
</feature>
<dbReference type="Proteomes" id="UP001164929">
    <property type="component" value="Chromosome 11"/>
</dbReference>
<evidence type="ECO:0000313" key="2">
    <source>
        <dbReference type="EMBL" id="KAJ6980041.1"/>
    </source>
</evidence>
<protein>
    <submittedName>
        <fullName evidence="2">Uncharacterized protein</fullName>
    </submittedName>
</protein>
<gene>
    <name evidence="2" type="ORF">NC653_028001</name>
</gene>
<name>A0AAD6M7B3_9ROSI</name>
<accession>A0AAD6M7B3</accession>
<dbReference type="AlphaFoldDB" id="A0AAD6M7B3"/>